<sequence>MNLVINEMVSSSDKFLKGDYSLIKGNQSEIKFKINELFPHLHNGLSSVKAIKDQVEKDLIILNATIDKIENEIRTVFESEKTIVIKDSHISSDKEMLSKIRGTLDKLK</sequence>
<dbReference type="EMBL" id="JBAKBA010000036">
    <property type="protein sequence ID" value="MEL0660211.1"/>
    <property type="molecule type" value="Genomic_DNA"/>
</dbReference>
<gene>
    <name evidence="1" type="ORF">V6255_13825</name>
</gene>
<dbReference type="RefSeq" id="WP_025565766.1">
    <property type="nucleotide sequence ID" value="NZ_JBAKBA010000036.1"/>
</dbReference>
<keyword evidence="2" id="KW-1185">Reference proteome</keyword>
<evidence type="ECO:0000313" key="1">
    <source>
        <dbReference type="EMBL" id="MEL0660211.1"/>
    </source>
</evidence>
<reference evidence="1 2" key="1">
    <citation type="submission" date="2024-02" db="EMBL/GenBank/DDBJ databases">
        <title>Bacteria isolated from the canopy kelp, Nereocystis luetkeana.</title>
        <authorList>
            <person name="Pfister C.A."/>
            <person name="Younker I.T."/>
            <person name="Light S.H."/>
        </authorList>
    </citation>
    <scope>NUCLEOTIDE SEQUENCE [LARGE SCALE GENOMIC DNA]</scope>
    <source>
        <strain evidence="1 2">TI.2.07</strain>
    </source>
</reference>
<protein>
    <submittedName>
        <fullName evidence="1">Uncharacterized protein</fullName>
    </submittedName>
</protein>
<dbReference type="Proteomes" id="UP001366060">
    <property type="component" value="Unassembled WGS sequence"/>
</dbReference>
<accession>A0ABU9HEB5</accession>
<name>A0ABU9HEB5_9GAMM</name>
<comment type="caution">
    <text evidence="1">The sequence shown here is derived from an EMBL/GenBank/DDBJ whole genome shotgun (WGS) entry which is preliminary data.</text>
</comment>
<proteinExistence type="predicted"/>
<evidence type="ECO:0000313" key="2">
    <source>
        <dbReference type="Proteomes" id="UP001366060"/>
    </source>
</evidence>
<organism evidence="1 2">
    <name type="scientific">Psychromonas arctica</name>
    <dbReference type="NCBI Taxonomy" id="168275"/>
    <lineage>
        <taxon>Bacteria</taxon>
        <taxon>Pseudomonadati</taxon>
        <taxon>Pseudomonadota</taxon>
        <taxon>Gammaproteobacteria</taxon>
        <taxon>Alteromonadales</taxon>
        <taxon>Psychromonadaceae</taxon>
        <taxon>Psychromonas</taxon>
    </lineage>
</organism>